<accession>A0AAU8LTE0</accession>
<dbReference type="KEGG" id="eaj:Q3M24_21325"/>
<dbReference type="EMBL" id="CP159373">
    <property type="protein sequence ID" value="XCN72799.1"/>
    <property type="molecule type" value="Genomic_DNA"/>
</dbReference>
<evidence type="ECO:0000313" key="2">
    <source>
        <dbReference type="EMBL" id="XCN72799.1"/>
    </source>
</evidence>
<proteinExistence type="predicted"/>
<evidence type="ECO:0008006" key="3">
    <source>
        <dbReference type="Google" id="ProtNLM"/>
    </source>
</evidence>
<keyword evidence="1" id="KW-0732">Signal</keyword>
<reference evidence="2" key="1">
    <citation type="journal article" date="2024" name="Syst. Appl. Microbiol.">
        <title>First single-strain enrichments of Electrothrix cable bacteria, description of E. aestuarii sp. nov. and E. rattekaaiensis sp. nov., and proposal of a cable bacteria taxonomy following the rules of the SeqCode.</title>
        <authorList>
            <person name="Plum-Jensen L.E."/>
            <person name="Schramm A."/>
            <person name="Marshall I.P.G."/>
        </authorList>
    </citation>
    <scope>NUCLEOTIDE SEQUENCE</scope>
    <source>
        <strain evidence="2">Rat1</strain>
    </source>
</reference>
<gene>
    <name evidence="2" type="ORF">Q3M24_21325</name>
</gene>
<feature type="chain" id="PRO_5043437241" description="Secreted protein" evidence="1">
    <location>
        <begin position="32"/>
        <end position="218"/>
    </location>
</feature>
<sequence length="218" mass="23720">MKNMKNMKNNTGRLFVTAVLTVIFLTGSARAADFGSETQNLMTETITRALEANINNMANNATAGNVSSQPVLQEIQNRMMTQISGAIKENTAVRKRETVVATCLECRALQPIEVVVSGESPFLDADIQERINQAMAKRIEETIRVISSDPAVASMVQERMMAQRMATSPLQQDMQPFIMSGLLSDPGAINVANNTTEGANNPLTKATCSTTDSRYPNC</sequence>
<name>A0AAU8LTE0_9BACT</name>
<evidence type="ECO:0000256" key="1">
    <source>
        <dbReference type="SAM" id="SignalP"/>
    </source>
</evidence>
<dbReference type="AlphaFoldDB" id="A0AAU8LTE0"/>
<organism evidence="2">
    <name type="scientific">Candidatus Electrothrix aestuarii</name>
    <dbReference type="NCBI Taxonomy" id="3062594"/>
    <lineage>
        <taxon>Bacteria</taxon>
        <taxon>Pseudomonadati</taxon>
        <taxon>Thermodesulfobacteriota</taxon>
        <taxon>Desulfobulbia</taxon>
        <taxon>Desulfobulbales</taxon>
        <taxon>Desulfobulbaceae</taxon>
        <taxon>Candidatus Electrothrix</taxon>
    </lineage>
</organism>
<reference evidence="2" key="2">
    <citation type="submission" date="2024-06" db="EMBL/GenBank/DDBJ databases">
        <authorList>
            <person name="Plum-Jensen L.E."/>
            <person name="Schramm A."/>
            <person name="Marshall I.P.G."/>
        </authorList>
    </citation>
    <scope>NUCLEOTIDE SEQUENCE</scope>
    <source>
        <strain evidence="2">Rat1</strain>
    </source>
</reference>
<protein>
    <recommendedName>
        <fullName evidence="3">Secreted protein</fullName>
    </recommendedName>
</protein>
<feature type="signal peptide" evidence="1">
    <location>
        <begin position="1"/>
        <end position="31"/>
    </location>
</feature>